<evidence type="ECO:0000259" key="12">
    <source>
        <dbReference type="Pfam" id="PF07730"/>
    </source>
</evidence>
<dbReference type="InterPro" id="IPR011712">
    <property type="entry name" value="Sig_transdc_His_kin_sub3_dim/P"/>
</dbReference>
<feature type="domain" description="DUF7134" evidence="13">
    <location>
        <begin position="72"/>
        <end position="221"/>
    </location>
</feature>
<dbReference type="Pfam" id="PF07730">
    <property type="entry name" value="HisKA_3"/>
    <property type="match status" value="1"/>
</dbReference>
<name>A0ABS2UTE2_9ACTN</name>
<keyword evidence="6 14" id="KW-0418">Kinase</keyword>
<feature type="compositionally biased region" description="Low complexity" evidence="9">
    <location>
        <begin position="32"/>
        <end position="42"/>
    </location>
</feature>
<dbReference type="CDD" id="cd16917">
    <property type="entry name" value="HATPase_UhpB-NarQ-NarX-like"/>
    <property type="match status" value="1"/>
</dbReference>
<keyword evidence="3" id="KW-0597">Phosphoprotein</keyword>
<evidence type="ECO:0000313" key="14">
    <source>
        <dbReference type="EMBL" id="MBM9620693.1"/>
    </source>
</evidence>
<dbReference type="Proteomes" id="UP000664109">
    <property type="component" value="Unassembled WGS sequence"/>
</dbReference>
<organism evidence="14 15">
    <name type="scientific">Streptomyces zhihengii</name>
    <dbReference type="NCBI Taxonomy" id="1818004"/>
    <lineage>
        <taxon>Bacteria</taxon>
        <taxon>Bacillati</taxon>
        <taxon>Actinomycetota</taxon>
        <taxon>Actinomycetes</taxon>
        <taxon>Kitasatosporales</taxon>
        <taxon>Streptomycetaceae</taxon>
        <taxon>Streptomyces</taxon>
    </lineage>
</organism>
<dbReference type="SUPFAM" id="SSF55874">
    <property type="entry name" value="ATPase domain of HSP90 chaperone/DNA topoisomerase II/histidine kinase"/>
    <property type="match status" value="1"/>
</dbReference>
<dbReference type="EC" id="2.7.13.3" evidence="2"/>
<feature type="domain" description="Signal transduction histidine kinase subgroup 3 dimerisation and phosphoacceptor" evidence="12">
    <location>
        <begin position="249"/>
        <end position="314"/>
    </location>
</feature>
<evidence type="ECO:0000256" key="3">
    <source>
        <dbReference type="ARBA" id="ARBA00022553"/>
    </source>
</evidence>
<evidence type="ECO:0000256" key="7">
    <source>
        <dbReference type="ARBA" id="ARBA00022840"/>
    </source>
</evidence>
<proteinExistence type="predicted"/>
<feature type="compositionally biased region" description="Polar residues" evidence="9">
    <location>
        <begin position="400"/>
        <end position="411"/>
    </location>
</feature>
<dbReference type="PANTHER" id="PTHR24421:SF10">
    <property type="entry name" value="NITRATE_NITRITE SENSOR PROTEIN NARQ"/>
    <property type="match status" value="1"/>
</dbReference>
<evidence type="ECO:0000259" key="11">
    <source>
        <dbReference type="Pfam" id="PF02518"/>
    </source>
</evidence>
<feature type="region of interest" description="Disordered" evidence="9">
    <location>
        <begin position="400"/>
        <end position="457"/>
    </location>
</feature>
<comment type="catalytic activity">
    <reaction evidence="1">
        <text>ATP + protein L-histidine = ADP + protein N-phospho-L-histidine.</text>
        <dbReference type="EC" id="2.7.13.3"/>
    </reaction>
</comment>
<keyword evidence="7" id="KW-0067">ATP-binding</keyword>
<dbReference type="InterPro" id="IPR055558">
    <property type="entry name" value="DUF7134"/>
</dbReference>
<evidence type="ECO:0000256" key="10">
    <source>
        <dbReference type="SAM" id="Phobius"/>
    </source>
</evidence>
<evidence type="ECO:0000256" key="5">
    <source>
        <dbReference type="ARBA" id="ARBA00022741"/>
    </source>
</evidence>
<dbReference type="InterPro" id="IPR050482">
    <property type="entry name" value="Sensor_HK_TwoCompSys"/>
</dbReference>
<dbReference type="Gene3D" id="3.30.565.10">
    <property type="entry name" value="Histidine kinase-like ATPase, C-terminal domain"/>
    <property type="match status" value="1"/>
</dbReference>
<keyword evidence="5" id="KW-0547">Nucleotide-binding</keyword>
<gene>
    <name evidence="14" type="ORF">JE024_18545</name>
</gene>
<keyword evidence="4" id="KW-0808">Transferase</keyword>
<feature type="compositionally biased region" description="Polar residues" evidence="9">
    <location>
        <begin position="1"/>
        <end position="11"/>
    </location>
</feature>
<sequence length="457" mass="48431">MTRTAPGSSAPTGPRQAPPGQDGTVTDQPRPTGDTNTDGTDGTPDRSSWSAGAEPLTGRMHRLGERVRGFDGRRPFWWDLHLTGLLVLAALVDASGGWKSIAFDPDVSGRLVVAMSLAFSVPLMWRRTRPLTVLGVLLAAALVNAWTGAHLQAAYLQLVVVFNIALRLPLRTLMWACAAVLVPVAVGATRYPVGSWDQQFVPHLYGIALVALLGLVVRSRRDWTASLVERARRLEVERDQQARLATAAERARIAREMHDIIGHNLSVITGLADGGAYAAATHPARAAQALEAIGTTSRQALTELRRVLDVMRDDAPPIAELAPQPALTDLGPLVEGVRAAGLPVSLTVDGDPGTQPAGRQLAVYRVVQEALTNTLKHGGPEAAATVAVSYADNGTVTAEITDTGSPQSSPAGTGPGRGLTGMRERTALYDGTLEAGPRRTPPGGWRVRLRLPKDSAP</sequence>
<dbReference type="GO" id="GO:0016301">
    <property type="term" value="F:kinase activity"/>
    <property type="evidence" value="ECO:0007669"/>
    <property type="project" value="UniProtKB-KW"/>
</dbReference>
<dbReference type="InterPro" id="IPR036890">
    <property type="entry name" value="HATPase_C_sf"/>
</dbReference>
<feature type="transmembrane region" description="Helical" evidence="10">
    <location>
        <begin position="131"/>
        <end position="156"/>
    </location>
</feature>
<keyword evidence="10" id="KW-0472">Membrane</keyword>
<evidence type="ECO:0000256" key="4">
    <source>
        <dbReference type="ARBA" id="ARBA00022679"/>
    </source>
</evidence>
<evidence type="ECO:0000256" key="2">
    <source>
        <dbReference type="ARBA" id="ARBA00012438"/>
    </source>
</evidence>
<dbReference type="InterPro" id="IPR003594">
    <property type="entry name" value="HATPase_dom"/>
</dbReference>
<reference evidence="14 15" key="1">
    <citation type="journal article" date="2016" name="Arch. Microbiol.">
        <title>Streptomyces zhihengii sp. nov., isolated from rhizospheric soil of Psammosilene tunicoides.</title>
        <authorList>
            <person name="Huang M.J."/>
            <person name="Fei J.J."/>
            <person name="Salam N."/>
            <person name="Kim C.J."/>
            <person name="Hozzein W.N."/>
            <person name="Xiao M."/>
            <person name="Huang H.Q."/>
            <person name="Li W.J."/>
        </authorList>
    </citation>
    <scope>NUCLEOTIDE SEQUENCE [LARGE SCALE GENOMIC DNA]</scope>
    <source>
        <strain evidence="14 15">YIM T102</strain>
    </source>
</reference>
<keyword evidence="10" id="KW-0812">Transmembrane</keyword>
<evidence type="ECO:0000313" key="15">
    <source>
        <dbReference type="Proteomes" id="UP000664109"/>
    </source>
</evidence>
<accession>A0ABS2UTE2</accession>
<feature type="transmembrane region" description="Helical" evidence="10">
    <location>
        <begin position="200"/>
        <end position="217"/>
    </location>
</feature>
<comment type="caution">
    <text evidence="14">The sequence shown here is derived from an EMBL/GenBank/DDBJ whole genome shotgun (WGS) entry which is preliminary data.</text>
</comment>
<protein>
    <recommendedName>
        <fullName evidence="2">histidine kinase</fullName>
        <ecNumber evidence="2">2.7.13.3</ecNumber>
    </recommendedName>
</protein>
<evidence type="ECO:0000259" key="13">
    <source>
        <dbReference type="Pfam" id="PF23539"/>
    </source>
</evidence>
<keyword evidence="15" id="KW-1185">Reference proteome</keyword>
<dbReference type="Pfam" id="PF23539">
    <property type="entry name" value="DUF7134"/>
    <property type="match status" value="1"/>
</dbReference>
<evidence type="ECO:0000256" key="8">
    <source>
        <dbReference type="ARBA" id="ARBA00023012"/>
    </source>
</evidence>
<dbReference type="Pfam" id="PF02518">
    <property type="entry name" value="HATPase_c"/>
    <property type="match status" value="1"/>
</dbReference>
<feature type="transmembrane region" description="Helical" evidence="10">
    <location>
        <begin position="168"/>
        <end position="188"/>
    </location>
</feature>
<evidence type="ECO:0000256" key="6">
    <source>
        <dbReference type="ARBA" id="ARBA00022777"/>
    </source>
</evidence>
<keyword evidence="8" id="KW-0902">Two-component regulatory system</keyword>
<feature type="region of interest" description="Disordered" evidence="9">
    <location>
        <begin position="1"/>
        <end position="55"/>
    </location>
</feature>
<dbReference type="Gene3D" id="1.20.5.1930">
    <property type="match status" value="1"/>
</dbReference>
<keyword evidence="10" id="KW-1133">Transmembrane helix</keyword>
<evidence type="ECO:0000256" key="9">
    <source>
        <dbReference type="SAM" id="MobiDB-lite"/>
    </source>
</evidence>
<evidence type="ECO:0000256" key="1">
    <source>
        <dbReference type="ARBA" id="ARBA00000085"/>
    </source>
</evidence>
<feature type="domain" description="Histidine kinase/HSP90-like ATPase" evidence="11">
    <location>
        <begin position="360"/>
        <end position="454"/>
    </location>
</feature>
<dbReference type="EMBL" id="JAFEJA010000001">
    <property type="protein sequence ID" value="MBM9620693.1"/>
    <property type="molecule type" value="Genomic_DNA"/>
</dbReference>
<dbReference type="PANTHER" id="PTHR24421">
    <property type="entry name" value="NITRATE/NITRITE SENSOR PROTEIN NARX-RELATED"/>
    <property type="match status" value="1"/>
</dbReference>